<feature type="domain" description="Sigma-54 factor interaction" evidence="5">
    <location>
        <begin position="1"/>
        <end position="125"/>
    </location>
</feature>
<dbReference type="Gene3D" id="1.10.8.60">
    <property type="match status" value="1"/>
</dbReference>
<organism evidence="6">
    <name type="scientific">bioreactor metagenome</name>
    <dbReference type="NCBI Taxonomy" id="1076179"/>
    <lineage>
        <taxon>unclassified sequences</taxon>
        <taxon>metagenomes</taxon>
        <taxon>ecological metagenomes</taxon>
    </lineage>
</organism>
<dbReference type="Gene3D" id="1.10.10.60">
    <property type="entry name" value="Homeodomain-like"/>
    <property type="match status" value="1"/>
</dbReference>
<gene>
    <name evidence="6" type="primary">zraR_31</name>
    <name evidence="6" type="ORF">SDC9_151330</name>
</gene>
<evidence type="ECO:0000259" key="5">
    <source>
        <dbReference type="PROSITE" id="PS50045"/>
    </source>
</evidence>
<dbReference type="GO" id="GO:0003677">
    <property type="term" value="F:DNA binding"/>
    <property type="evidence" value="ECO:0007669"/>
    <property type="project" value="UniProtKB-KW"/>
</dbReference>
<dbReference type="InterPro" id="IPR025944">
    <property type="entry name" value="Sigma_54_int_dom_CS"/>
</dbReference>
<dbReference type="Pfam" id="PF00158">
    <property type="entry name" value="Sigma54_activat"/>
    <property type="match status" value="1"/>
</dbReference>
<dbReference type="EMBL" id="VSSQ01050021">
    <property type="protein sequence ID" value="MPN04094.1"/>
    <property type="molecule type" value="Genomic_DNA"/>
</dbReference>
<dbReference type="InterPro" id="IPR030828">
    <property type="entry name" value="HTH_TyrR"/>
</dbReference>
<dbReference type="PROSITE" id="PS00688">
    <property type="entry name" value="SIGMA54_INTERACT_3"/>
    <property type="match status" value="1"/>
</dbReference>
<dbReference type="SUPFAM" id="SSF52540">
    <property type="entry name" value="P-loop containing nucleoside triphosphate hydrolases"/>
    <property type="match status" value="1"/>
</dbReference>
<keyword evidence="3" id="KW-0805">Transcription regulation</keyword>
<dbReference type="InterPro" id="IPR058031">
    <property type="entry name" value="AAA_lid_NorR"/>
</dbReference>
<dbReference type="PANTHER" id="PTHR32071">
    <property type="entry name" value="TRANSCRIPTIONAL REGULATORY PROTEIN"/>
    <property type="match status" value="1"/>
</dbReference>
<proteinExistence type="predicted"/>
<protein>
    <submittedName>
        <fullName evidence="6">Transcriptional regulatory protein ZraR</fullName>
    </submittedName>
</protein>
<dbReference type="SUPFAM" id="SSF46689">
    <property type="entry name" value="Homeodomain-like"/>
    <property type="match status" value="1"/>
</dbReference>
<evidence type="ECO:0000256" key="4">
    <source>
        <dbReference type="ARBA" id="ARBA00023163"/>
    </source>
</evidence>
<accession>A0A645EUC1</accession>
<dbReference type="PANTHER" id="PTHR32071:SF57">
    <property type="entry name" value="C4-DICARBOXYLATE TRANSPORT TRANSCRIPTIONAL REGULATORY PROTEIN DCTD"/>
    <property type="match status" value="1"/>
</dbReference>
<dbReference type="InterPro" id="IPR002078">
    <property type="entry name" value="Sigma_54_int"/>
</dbReference>
<evidence type="ECO:0000313" key="6">
    <source>
        <dbReference type="EMBL" id="MPN04094.1"/>
    </source>
</evidence>
<dbReference type="GO" id="GO:0006355">
    <property type="term" value="P:regulation of DNA-templated transcription"/>
    <property type="evidence" value="ECO:0007669"/>
    <property type="project" value="InterPro"/>
</dbReference>
<keyword evidence="4" id="KW-0804">Transcription</keyword>
<dbReference type="AlphaFoldDB" id="A0A645EUC1"/>
<sequence length="203" mass="22943">MPPFLQVKLLRALQDKTITRVGGVEPIKVNVRIVAATHRHLAQMVKEGTFREDLYYRLMVVPLHIAPLRDRKEDIPLLVVHFLDKFNQSFGFTKTMLPEVIDRMTEYSWPGNVRELENVIERLIVTTPGDEIDVASLPVSLHVKPVLPKPGAKLKEAVESTEKYLLASTLKEYGTLQLAANVLGIDRSTCFRKAVKYGLVANK</sequence>
<dbReference type="Pfam" id="PF18024">
    <property type="entry name" value="HTH_50"/>
    <property type="match status" value="1"/>
</dbReference>
<dbReference type="InterPro" id="IPR009057">
    <property type="entry name" value="Homeodomain-like_sf"/>
</dbReference>
<comment type="caution">
    <text evidence="6">The sequence shown here is derived from an EMBL/GenBank/DDBJ whole genome shotgun (WGS) entry which is preliminary data.</text>
</comment>
<dbReference type="Pfam" id="PF25601">
    <property type="entry name" value="AAA_lid_14"/>
    <property type="match status" value="1"/>
</dbReference>
<evidence type="ECO:0000256" key="1">
    <source>
        <dbReference type="ARBA" id="ARBA00022741"/>
    </source>
</evidence>
<dbReference type="PROSITE" id="PS50045">
    <property type="entry name" value="SIGMA54_INTERACT_4"/>
    <property type="match status" value="1"/>
</dbReference>
<keyword evidence="1" id="KW-0547">Nucleotide-binding</keyword>
<keyword evidence="2" id="KW-0067">ATP-binding</keyword>
<name>A0A645EUC1_9ZZZZ</name>
<evidence type="ECO:0000256" key="2">
    <source>
        <dbReference type="ARBA" id="ARBA00022840"/>
    </source>
</evidence>
<dbReference type="InterPro" id="IPR027417">
    <property type="entry name" value="P-loop_NTPase"/>
</dbReference>
<dbReference type="Gene3D" id="3.40.50.300">
    <property type="entry name" value="P-loop containing nucleotide triphosphate hydrolases"/>
    <property type="match status" value="1"/>
</dbReference>
<evidence type="ECO:0000256" key="3">
    <source>
        <dbReference type="ARBA" id="ARBA00023015"/>
    </source>
</evidence>
<reference evidence="6" key="1">
    <citation type="submission" date="2019-08" db="EMBL/GenBank/DDBJ databases">
        <authorList>
            <person name="Kucharzyk K."/>
            <person name="Murdoch R.W."/>
            <person name="Higgins S."/>
            <person name="Loffler F."/>
        </authorList>
    </citation>
    <scope>NUCLEOTIDE SEQUENCE</scope>
</reference>
<dbReference type="GO" id="GO:0005524">
    <property type="term" value="F:ATP binding"/>
    <property type="evidence" value="ECO:0007669"/>
    <property type="project" value="UniProtKB-KW"/>
</dbReference>